<evidence type="ECO:0000259" key="6">
    <source>
        <dbReference type="PROSITE" id="PS50111"/>
    </source>
</evidence>
<comment type="caution">
    <text evidence="8">The sequence shown here is derived from an EMBL/GenBank/DDBJ whole genome shotgun (WGS) entry which is preliminary data.</text>
</comment>
<evidence type="ECO:0000256" key="3">
    <source>
        <dbReference type="ARBA" id="ARBA00029447"/>
    </source>
</evidence>
<dbReference type="Gene3D" id="1.10.287.950">
    <property type="entry name" value="Methyl-accepting chemotaxis protein"/>
    <property type="match status" value="1"/>
</dbReference>
<accession>A0A094J9X0</accession>
<dbReference type="EMBL" id="JPEO01000025">
    <property type="protein sequence ID" value="KFZ36052.1"/>
    <property type="molecule type" value="Genomic_DNA"/>
</dbReference>
<evidence type="ECO:0000259" key="7">
    <source>
        <dbReference type="PROSITE" id="PS50885"/>
    </source>
</evidence>
<evidence type="ECO:0008006" key="10">
    <source>
        <dbReference type="Google" id="ProtNLM"/>
    </source>
</evidence>
<proteinExistence type="inferred from homology"/>
<dbReference type="SUPFAM" id="SSF58104">
    <property type="entry name" value="Methyl-accepting chemotaxis protein (MCP) signaling domain"/>
    <property type="match status" value="1"/>
</dbReference>
<evidence type="ECO:0000256" key="2">
    <source>
        <dbReference type="ARBA" id="ARBA00023224"/>
    </source>
</evidence>
<evidence type="ECO:0000256" key="5">
    <source>
        <dbReference type="SAM" id="Phobius"/>
    </source>
</evidence>
<reference evidence="8 9" key="1">
    <citation type="submission" date="2014-06" db="EMBL/GenBank/DDBJ databases">
        <title>Shewanella sp. YQH10.</title>
        <authorList>
            <person name="Liu Y."/>
            <person name="Zeng R."/>
        </authorList>
    </citation>
    <scope>NUCLEOTIDE SEQUENCE [LARGE SCALE GENOMIC DNA]</scope>
    <source>
        <strain evidence="8 9">YQH10</strain>
    </source>
</reference>
<evidence type="ECO:0000313" key="8">
    <source>
        <dbReference type="EMBL" id="KFZ36052.1"/>
    </source>
</evidence>
<dbReference type="InterPro" id="IPR003660">
    <property type="entry name" value="HAMP_dom"/>
</dbReference>
<dbReference type="PANTHER" id="PTHR32089">
    <property type="entry name" value="METHYL-ACCEPTING CHEMOTAXIS PROTEIN MCPB"/>
    <property type="match status" value="1"/>
</dbReference>
<organism evidence="8 9">
    <name type="scientific">Shewanella mangrovi</name>
    <dbReference type="NCBI Taxonomy" id="1515746"/>
    <lineage>
        <taxon>Bacteria</taxon>
        <taxon>Pseudomonadati</taxon>
        <taxon>Pseudomonadota</taxon>
        <taxon>Gammaproteobacteria</taxon>
        <taxon>Alteromonadales</taxon>
        <taxon>Shewanellaceae</taxon>
        <taxon>Shewanella</taxon>
    </lineage>
</organism>
<dbReference type="Pfam" id="PF00015">
    <property type="entry name" value="MCPsignal"/>
    <property type="match status" value="1"/>
</dbReference>
<keyword evidence="9" id="KW-1185">Reference proteome</keyword>
<keyword evidence="5" id="KW-0812">Transmembrane</keyword>
<sequence>MAARRLLPSFIGRLFARFIIRLSISQKVILGFSLLALLIIGGCIANLLSSERVEQQLNLMTDSATPLVLQTNQLGKVLLNADRQLKTVPGIEDSHLAITTIDNFGELKNAFAEALAELKRLAGSNEELQSLISPLDSLDEDYFAQGKSLGEQQLAKLKAEEQLTDLRQQWSSLAGEISRSGVDISAVQDSVMSLMGATDDFAVSRAGQNIEQQKTALTQPLSSDAQQLLNQLVASKTAAVTANQQLHELIDFTGGTIDYAIAVLGAVDQAAHTSVTDSAAKVRAALQTGLWLSLIALAISLPLVILVTANIYLSIKRPLKELLRVQHAAVDGNLSQDVNYSSHNEFGLLANSTNALLSHIRHMLQQFTDGASQLTNVAEQTRSRSQQTHQALDAQRQQTMQVNVAMEQLGKAVEEVAQAASLSLDSVIAMGNAVTKGREQVNVSIKGSETLASHLKDASESLKAVDSSSSEIGGVLDVIKGVAEQTNLLALNAAIEAARAGEHGRGFAVVASEVRTLAQQTGESANTIKQIIDHLQQRAHATVNLMDNCQMAMAEGLQQSADTASCMNDIQQLIADVSRNSEQIASAAVEQQSSCEHIASNIRQIADFTEDSYAGVSAFAESSEHLEQLVLAQEQLVTKFQA</sequence>
<dbReference type="InterPro" id="IPR004089">
    <property type="entry name" value="MCPsignal_dom"/>
</dbReference>
<dbReference type="RefSeq" id="WP_037445662.1">
    <property type="nucleotide sequence ID" value="NZ_JPEO01000025.1"/>
</dbReference>
<evidence type="ECO:0000313" key="9">
    <source>
        <dbReference type="Proteomes" id="UP000029264"/>
    </source>
</evidence>
<evidence type="ECO:0000256" key="4">
    <source>
        <dbReference type="PROSITE-ProRule" id="PRU00284"/>
    </source>
</evidence>
<name>A0A094J9X0_9GAMM</name>
<dbReference type="FunFam" id="1.10.287.950:FF:000001">
    <property type="entry name" value="Methyl-accepting chemotaxis sensory transducer"/>
    <property type="match status" value="1"/>
</dbReference>
<dbReference type="GO" id="GO:0007165">
    <property type="term" value="P:signal transduction"/>
    <property type="evidence" value="ECO:0007669"/>
    <property type="project" value="UniProtKB-KW"/>
</dbReference>
<keyword evidence="5" id="KW-0472">Membrane</keyword>
<feature type="domain" description="Methyl-accepting transducer" evidence="6">
    <location>
        <begin position="370"/>
        <end position="606"/>
    </location>
</feature>
<dbReference type="GO" id="GO:0006935">
    <property type="term" value="P:chemotaxis"/>
    <property type="evidence" value="ECO:0007669"/>
    <property type="project" value="UniProtKB-ARBA"/>
</dbReference>
<dbReference type="PANTHER" id="PTHR32089:SF70">
    <property type="entry name" value="ENERGY TAXIS MODULATING METHYL ACCEPTING SENSORY TRANSDUCER"/>
    <property type="match status" value="1"/>
</dbReference>
<keyword evidence="2 4" id="KW-0807">Transducer</keyword>
<dbReference type="CDD" id="cd06225">
    <property type="entry name" value="HAMP"/>
    <property type="match status" value="1"/>
</dbReference>
<feature type="domain" description="HAMP" evidence="7">
    <location>
        <begin position="313"/>
        <end position="365"/>
    </location>
</feature>
<dbReference type="PROSITE" id="PS50111">
    <property type="entry name" value="CHEMOTAXIS_TRANSDUC_2"/>
    <property type="match status" value="1"/>
</dbReference>
<evidence type="ECO:0000256" key="1">
    <source>
        <dbReference type="ARBA" id="ARBA00004370"/>
    </source>
</evidence>
<dbReference type="Proteomes" id="UP000029264">
    <property type="component" value="Unassembled WGS sequence"/>
</dbReference>
<dbReference type="STRING" id="1515746.HR45_18405"/>
<dbReference type="PROSITE" id="PS50885">
    <property type="entry name" value="HAMP"/>
    <property type="match status" value="1"/>
</dbReference>
<dbReference type="AlphaFoldDB" id="A0A094J9X0"/>
<gene>
    <name evidence="8" type="ORF">HR45_18405</name>
</gene>
<dbReference type="CDD" id="cd11386">
    <property type="entry name" value="MCP_signal"/>
    <property type="match status" value="1"/>
</dbReference>
<comment type="similarity">
    <text evidence="3">Belongs to the methyl-accepting chemotaxis (MCP) protein family.</text>
</comment>
<dbReference type="SMART" id="SM00283">
    <property type="entry name" value="MA"/>
    <property type="match status" value="1"/>
</dbReference>
<dbReference type="OrthoDB" id="1884279at2"/>
<feature type="transmembrane region" description="Helical" evidence="5">
    <location>
        <begin position="290"/>
        <end position="313"/>
    </location>
</feature>
<dbReference type="GO" id="GO:0016020">
    <property type="term" value="C:membrane"/>
    <property type="evidence" value="ECO:0007669"/>
    <property type="project" value="UniProtKB-SubCell"/>
</dbReference>
<dbReference type="eggNOG" id="COG0840">
    <property type="taxonomic scope" value="Bacteria"/>
</dbReference>
<protein>
    <recommendedName>
        <fullName evidence="10">Chemotaxis protein</fullName>
    </recommendedName>
</protein>
<keyword evidence="5" id="KW-1133">Transmembrane helix</keyword>
<comment type="subcellular location">
    <subcellularLocation>
        <location evidence="1">Membrane</location>
    </subcellularLocation>
</comment>